<name>L8EBH0_HUMAN</name>
<accession>L8EBH0</accession>
<organism evidence="1">
    <name type="scientific">Homo sapiens</name>
    <name type="common">Human</name>
    <dbReference type="NCBI Taxonomy" id="9606"/>
    <lineage>
        <taxon>Eukaryota</taxon>
        <taxon>Metazoa</taxon>
        <taxon>Chordata</taxon>
        <taxon>Craniata</taxon>
        <taxon>Vertebrata</taxon>
        <taxon>Euteleostomi</taxon>
        <taxon>Mammalia</taxon>
        <taxon>Eutheria</taxon>
        <taxon>Euarchontoglires</taxon>
        <taxon>Primates</taxon>
        <taxon>Haplorrhini</taxon>
        <taxon>Catarrhini</taxon>
        <taxon>Hominidae</taxon>
        <taxon>Homo</taxon>
    </lineage>
</organism>
<reference evidence="1" key="1">
    <citation type="journal article" date="2013" name="PLoS ONE">
        <title>Direct detection of alternative open reading frames translation products in human significantly expands the proteome.</title>
        <authorList>
            <person name="Vanderperre B."/>
            <person name="Lucier J.-F."/>
            <person name="Motard J."/>
            <person name="Tremblay G."/>
            <person name="Vanderperre S."/>
            <person name="Wisztorski M."/>
            <person name="Salzet M."/>
            <person name="Boisvert F.-M."/>
            <person name="Roucou X."/>
        </authorList>
    </citation>
    <scope>NUCLEOTIDE SEQUENCE</scope>
</reference>
<proteinExistence type="predicted"/>
<dbReference type="ChiTaRS" id="SESTD1">
    <property type="organism name" value="human"/>
</dbReference>
<protein>
    <submittedName>
        <fullName evidence="1">Alternative protein SESTD1</fullName>
    </submittedName>
</protein>
<dbReference type="OrthoDB" id="5859883at2759"/>
<evidence type="ECO:0000313" key="1">
    <source>
        <dbReference type="EMBL" id="CCQ43913.1"/>
    </source>
</evidence>
<sequence length="43" mass="5221">MTHFSLHVNTLLLPRHNYLTCFEAVDSKYLKRRNYKHCTENLL</sequence>
<dbReference type="EMBL" id="HF584416">
    <property type="protein sequence ID" value="CCQ43913.1"/>
    <property type="molecule type" value="Genomic_DNA"/>
</dbReference>
<gene>
    <name evidence="1" type="primary">SESTD1</name>
</gene>
<dbReference type="AlphaFoldDB" id="L8EBH0"/>